<dbReference type="Proteomes" id="UP000663832">
    <property type="component" value="Unassembled WGS sequence"/>
</dbReference>
<dbReference type="InterPro" id="IPR003877">
    <property type="entry name" value="SPRY_dom"/>
</dbReference>
<dbReference type="InterPro" id="IPR013083">
    <property type="entry name" value="Znf_RING/FYVE/PHD"/>
</dbReference>
<dbReference type="SMART" id="SM00184">
    <property type="entry name" value="RING"/>
    <property type="match status" value="1"/>
</dbReference>
<evidence type="ECO:0000256" key="3">
    <source>
        <dbReference type="ARBA" id="ARBA00022833"/>
    </source>
</evidence>
<evidence type="ECO:0000256" key="2">
    <source>
        <dbReference type="ARBA" id="ARBA00022771"/>
    </source>
</evidence>
<dbReference type="GO" id="GO:0008270">
    <property type="term" value="F:zinc ion binding"/>
    <property type="evidence" value="ECO:0007669"/>
    <property type="project" value="UniProtKB-KW"/>
</dbReference>
<dbReference type="InterPro" id="IPR043136">
    <property type="entry name" value="B30.2/SPRY_sf"/>
</dbReference>
<comment type="caution">
    <text evidence="8">The sequence shown here is derived from an EMBL/GenBank/DDBJ whole genome shotgun (WGS) entry which is preliminary data.</text>
</comment>
<dbReference type="SUPFAM" id="SSF57850">
    <property type="entry name" value="RING/U-box"/>
    <property type="match status" value="1"/>
</dbReference>
<keyword evidence="2 4" id="KW-0863">Zinc-finger</keyword>
<dbReference type="PROSITE" id="PS50089">
    <property type="entry name" value="ZF_RING_2"/>
    <property type="match status" value="1"/>
</dbReference>
<dbReference type="Proteomes" id="UP000663877">
    <property type="component" value="Unassembled WGS sequence"/>
</dbReference>
<dbReference type="PANTHER" id="PTHR13363:SF6">
    <property type="entry name" value="RING FINGER AND SPRY DOMAIN-CONTAINING PROTEIN 1"/>
    <property type="match status" value="1"/>
</dbReference>
<sequence>MNHEGYDIGDDQYSITYDGCRNLVWFGAKSIPHNNPIWKPGDIVGCLIDFDRREVIFSLNGHSLDPFRKLFSSPLDPITDGYFAAASFMSCQHYRFNFSSTLFRYPLKNVCSFKAFNEYGHLSDDEKLILPKYKKLELLCAIKISEQANILLKPCQHTGFCEKCAAKLDICPICRSDIHEPSIITD</sequence>
<keyword evidence="3" id="KW-0862">Zinc</keyword>
<dbReference type="PROSITE" id="PS50188">
    <property type="entry name" value="B302_SPRY"/>
    <property type="match status" value="1"/>
</dbReference>
<keyword evidence="10" id="KW-1185">Reference proteome</keyword>
<reference evidence="8" key="1">
    <citation type="submission" date="2021-02" db="EMBL/GenBank/DDBJ databases">
        <authorList>
            <person name="Nowell W R."/>
        </authorList>
    </citation>
    <scope>NUCLEOTIDE SEQUENCE</scope>
</reference>
<accession>A0A815G4R0</accession>
<evidence type="ECO:0000313" key="7">
    <source>
        <dbReference type="EMBL" id="CAF0799887.1"/>
    </source>
</evidence>
<dbReference type="GO" id="GO:0005737">
    <property type="term" value="C:cytoplasm"/>
    <property type="evidence" value="ECO:0007669"/>
    <property type="project" value="TreeGrafter"/>
</dbReference>
<dbReference type="GO" id="GO:0004842">
    <property type="term" value="F:ubiquitin-protein transferase activity"/>
    <property type="evidence" value="ECO:0007669"/>
    <property type="project" value="InterPro"/>
</dbReference>
<dbReference type="AlphaFoldDB" id="A0A815G4R0"/>
<dbReference type="Gene3D" id="3.30.40.10">
    <property type="entry name" value="Zinc/RING finger domain, C3HC4 (zinc finger)"/>
    <property type="match status" value="1"/>
</dbReference>
<dbReference type="GO" id="GO:0051603">
    <property type="term" value="P:proteolysis involved in protein catabolic process"/>
    <property type="evidence" value="ECO:0007669"/>
    <property type="project" value="TreeGrafter"/>
</dbReference>
<dbReference type="InterPro" id="IPR045129">
    <property type="entry name" value="RNF123/RKP/RSPRY1"/>
</dbReference>
<evidence type="ECO:0000313" key="9">
    <source>
        <dbReference type="EMBL" id="CAF1337898.1"/>
    </source>
</evidence>
<protein>
    <submittedName>
        <fullName evidence="8">Uncharacterized protein</fullName>
    </submittedName>
</protein>
<dbReference type="EMBL" id="CAJNOM010000299">
    <property type="protein sequence ID" value="CAF1333908.1"/>
    <property type="molecule type" value="Genomic_DNA"/>
</dbReference>
<evidence type="ECO:0000313" key="8">
    <source>
        <dbReference type="EMBL" id="CAF1333908.1"/>
    </source>
</evidence>
<feature type="domain" description="RING-type" evidence="5">
    <location>
        <begin position="139"/>
        <end position="175"/>
    </location>
</feature>
<evidence type="ECO:0000259" key="5">
    <source>
        <dbReference type="PROSITE" id="PS50089"/>
    </source>
</evidence>
<dbReference type="Gene3D" id="2.60.120.920">
    <property type="match status" value="1"/>
</dbReference>
<dbReference type="InterPro" id="IPR001870">
    <property type="entry name" value="B30.2/SPRY"/>
</dbReference>
<evidence type="ECO:0000259" key="6">
    <source>
        <dbReference type="PROSITE" id="PS50188"/>
    </source>
</evidence>
<dbReference type="SUPFAM" id="SSF49899">
    <property type="entry name" value="Concanavalin A-like lectins/glucanases"/>
    <property type="match status" value="1"/>
</dbReference>
<name>A0A815G4R0_9BILA</name>
<evidence type="ECO:0000256" key="1">
    <source>
        <dbReference type="ARBA" id="ARBA00022723"/>
    </source>
</evidence>
<organism evidence="8 10">
    <name type="scientific">Adineta steineri</name>
    <dbReference type="NCBI Taxonomy" id="433720"/>
    <lineage>
        <taxon>Eukaryota</taxon>
        <taxon>Metazoa</taxon>
        <taxon>Spiralia</taxon>
        <taxon>Gnathifera</taxon>
        <taxon>Rotifera</taxon>
        <taxon>Eurotatoria</taxon>
        <taxon>Bdelloidea</taxon>
        <taxon>Adinetida</taxon>
        <taxon>Adinetidae</taxon>
        <taxon>Adineta</taxon>
    </lineage>
</organism>
<dbReference type="InterPro" id="IPR001841">
    <property type="entry name" value="Znf_RING"/>
</dbReference>
<dbReference type="Pfam" id="PF00622">
    <property type="entry name" value="SPRY"/>
    <property type="match status" value="1"/>
</dbReference>
<gene>
    <name evidence="7" type="ORF">BJG266_LOCUS5142</name>
    <name evidence="8" type="ORF">QVE165_LOCUS33048</name>
    <name evidence="9" type="ORF">QVE165_LOCUS33266</name>
</gene>
<feature type="domain" description="B30.2/SPRY" evidence="6">
    <location>
        <begin position="1"/>
        <end position="103"/>
    </location>
</feature>
<evidence type="ECO:0000313" key="10">
    <source>
        <dbReference type="Proteomes" id="UP000663832"/>
    </source>
</evidence>
<dbReference type="EMBL" id="CAJNOM010000303">
    <property type="protein sequence ID" value="CAF1337898.1"/>
    <property type="molecule type" value="Genomic_DNA"/>
</dbReference>
<dbReference type="PANTHER" id="PTHR13363">
    <property type="entry name" value="RING FINGER AND SRY DOMAIN-CONTAINING"/>
    <property type="match status" value="1"/>
</dbReference>
<keyword evidence="1" id="KW-0479">Metal-binding</keyword>
<dbReference type="InterPro" id="IPR013320">
    <property type="entry name" value="ConA-like_dom_sf"/>
</dbReference>
<dbReference type="EMBL" id="CAJNOI010000013">
    <property type="protein sequence ID" value="CAF0799887.1"/>
    <property type="molecule type" value="Genomic_DNA"/>
</dbReference>
<dbReference type="OrthoDB" id="10017393at2759"/>
<proteinExistence type="predicted"/>
<evidence type="ECO:0000256" key="4">
    <source>
        <dbReference type="PROSITE-ProRule" id="PRU00175"/>
    </source>
</evidence>
<dbReference type="Pfam" id="PF13920">
    <property type="entry name" value="zf-C3HC4_3"/>
    <property type="match status" value="1"/>
</dbReference>